<sequence>MSASYKDCTTFVSTYPNIWAGTDAPNFSFASGYSNELAGLATPPPKRLNATLPQHDPDSLLFAFPFSQPEDTFVSPVSTLLPSPPSYNDSEDRESQEDTCDDDMAAAYAKVVQRKFLFPPASMLATPPATPQRQRNRFEPYNVRDRPPMQPSLSTAARSSPARLKSQSPICRSQARVDRSTSSPAVVLHPSRLSEISTLSSTSVSSSTTSNEDLKAEPCPRYCVQEDFPPEFVWQVAEKFGIPPAQILHYRKMDGNFHYCPLDCGNYTVGSSMVHHLKKHHPDIQGTTVSCTVRSLKGERCLRQPMEGATFLAHFERDHCIQEALCPFCLAVAARPKLMDHFEICSEIEHPAVEGCEPQPQEQEQKPRAGSTTRGGWIARTLRRKKLPFPRVQKAPSFVMKLRPKKRRPARYA</sequence>
<dbReference type="AlphaFoldDB" id="A0AA39NTB9"/>
<evidence type="ECO:0000256" key="1">
    <source>
        <dbReference type="SAM" id="MobiDB-lite"/>
    </source>
</evidence>
<organism evidence="2 3">
    <name type="scientific">Armillaria novae-zelandiae</name>
    <dbReference type="NCBI Taxonomy" id="153914"/>
    <lineage>
        <taxon>Eukaryota</taxon>
        <taxon>Fungi</taxon>
        <taxon>Dikarya</taxon>
        <taxon>Basidiomycota</taxon>
        <taxon>Agaricomycotina</taxon>
        <taxon>Agaricomycetes</taxon>
        <taxon>Agaricomycetidae</taxon>
        <taxon>Agaricales</taxon>
        <taxon>Marasmiineae</taxon>
        <taxon>Physalacriaceae</taxon>
        <taxon>Armillaria</taxon>
    </lineage>
</organism>
<dbReference type="Proteomes" id="UP001175227">
    <property type="component" value="Unassembled WGS sequence"/>
</dbReference>
<name>A0AA39NTB9_9AGAR</name>
<reference evidence="2" key="1">
    <citation type="submission" date="2023-06" db="EMBL/GenBank/DDBJ databases">
        <authorList>
            <consortium name="Lawrence Berkeley National Laboratory"/>
            <person name="Ahrendt S."/>
            <person name="Sahu N."/>
            <person name="Indic B."/>
            <person name="Wong-Bajracharya J."/>
            <person name="Merenyi Z."/>
            <person name="Ke H.-M."/>
            <person name="Monk M."/>
            <person name="Kocsube S."/>
            <person name="Drula E."/>
            <person name="Lipzen A."/>
            <person name="Balint B."/>
            <person name="Henrissat B."/>
            <person name="Andreopoulos B."/>
            <person name="Martin F.M."/>
            <person name="Harder C.B."/>
            <person name="Rigling D."/>
            <person name="Ford K.L."/>
            <person name="Foster G.D."/>
            <person name="Pangilinan J."/>
            <person name="Papanicolaou A."/>
            <person name="Barry K."/>
            <person name="LaButti K."/>
            <person name="Viragh M."/>
            <person name="Koriabine M."/>
            <person name="Yan M."/>
            <person name="Riley R."/>
            <person name="Champramary S."/>
            <person name="Plett K.L."/>
            <person name="Tsai I.J."/>
            <person name="Slot J."/>
            <person name="Sipos G."/>
            <person name="Plett J."/>
            <person name="Nagy L.G."/>
            <person name="Grigoriev I.V."/>
        </authorList>
    </citation>
    <scope>NUCLEOTIDE SEQUENCE</scope>
    <source>
        <strain evidence="2">ICMP 16352</strain>
    </source>
</reference>
<evidence type="ECO:0000313" key="3">
    <source>
        <dbReference type="Proteomes" id="UP001175227"/>
    </source>
</evidence>
<accession>A0AA39NTB9</accession>
<feature type="compositionally biased region" description="Acidic residues" evidence="1">
    <location>
        <begin position="89"/>
        <end position="99"/>
    </location>
</feature>
<feature type="region of interest" description="Disordered" evidence="1">
    <location>
        <begin position="124"/>
        <end position="184"/>
    </location>
</feature>
<keyword evidence="3" id="KW-1185">Reference proteome</keyword>
<dbReference type="EMBL" id="JAUEPR010000050">
    <property type="protein sequence ID" value="KAK0471497.1"/>
    <property type="molecule type" value="Genomic_DNA"/>
</dbReference>
<protein>
    <submittedName>
        <fullName evidence="2">Uncharacterized protein</fullName>
    </submittedName>
</protein>
<comment type="caution">
    <text evidence="2">The sequence shown here is derived from an EMBL/GenBank/DDBJ whole genome shotgun (WGS) entry which is preliminary data.</text>
</comment>
<evidence type="ECO:0000313" key="2">
    <source>
        <dbReference type="EMBL" id="KAK0471497.1"/>
    </source>
</evidence>
<gene>
    <name evidence="2" type="ORF">IW261DRAFT_1511696</name>
</gene>
<feature type="region of interest" description="Disordered" evidence="1">
    <location>
        <begin position="355"/>
        <end position="383"/>
    </location>
</feature>
<proteinExistence type="predicted"/>
<feature type="compositionally biased region" description="Basic and acidic residues" evidence="1">
    <location>
        <begin position="136"/>
        <end position="147"/>
    </location>
</feature>
<feature type="region of interest" description="Disordered" evidence="1">
    <location>
        <begin position="76"/>
        <end position="99"/>
    </location>
</feature>